<sequence>MSTQLKVERQLPSLSHSYSLSDQQHSTSLVNVEQSQNPFISGHMSSQSSCSTPFSSPPSRIRTVTDSDSSKQSNTSNTMRLANTSLGSDDNGSAVMKRTNKTHVPSACVNCKRAHLACDVSRPCKRCVALNKVDTCIDIKHKKRGRPKLKDKKPHPYNTHATGDAKTWVSNTQFLPPTTTNPIPSRNQRQFDPSPSQNNQLSFSSFAPSPPFYRSPPARHIPFNHPPFVTQPSRSQIPLSEISPTITMFLTITGAQFARISDECLGNMGYYSNELVHKSLYEYVPPSDCERLQKLVDSLMDNAHRYHHTLQPSHQFSFQSPSFDHPVTTDDPGFYQTTPEQLQYPACGGTLIEAADMIHLKQRNGQYDLYNVKTYLGGGLGADLTRKETWSKLYIVAFFTRVKTGSCVQNDCNLYAQSRINGQPVNNTVNNTVNNNVNSSVNSTVNSINGFSAVNTPSTITTIDPALLSMSHHSSNDTSNIGTGKLFGLLSPVSSPRQDFNPSSIYIEPPPPPNSQNPTDFHSHQRSHHYSNSFAPVTQNIPRSDSSHSSPSMLPDRRSLSNRFSNNNIYYHEMDAKPVIESSFEHNRLDRPSHFHHIPANNDASQFQNDDRERIISRDSESRVSTLGTESDSTLVTRMSVTSLLC</sequence>
<dbReference type="Proteomes" id="UP000789759">
    <property type="component" value="Unassembled WGS sequence"/>
</dbReference>
<feature type="compositionally biased region" description="Basic residues" evidence="3">
    <location>
        <begin position="142"/>
        <end position="155"/>
    </location>
</feature>
<evidence type="ECO:0000256" key="1">
    <source>
        <dbReference type="ARBA" id="ARBA00022723"/>
    </source>
</evidence>
<evidence type="ECO:0000313" key="6">
    <source>
        <dbReference type="EMBL" id="CAG8510402.1"/>
    </source>
</evidence>
<dbReference type="SMART" id="SM00066">
    <property type="entry name" value="GAL4"/>
    <property type="match status" value="1"/>
</dbReference>
<evidence type="ECO:0000256" key="3">
    <source>
        <dbReference type="SAM" id="MobiDB-lite"/>
    </source>
</evidence>
<dbReference type="CDD" id="cd00067">
    <property type="entry name" value="GAL4"/>
    <property type="match status" value="1"/>
</dbReference>
<feature type="domain" description="Zn(2)-C6 fungal-type" evidence="4">
    <location>
        <begin position="107"/>
        <end position="136"/>
    </location>
</feature>
<feature type="region of interest" description="Disordered" evidence="3">
    <location>
        <begin position="40"/>
        <end position="96"/>
    </location>
</feature>
<feature type="compositionally biased region" description="Low complexity" evidence="3">
    <location>
        <begin position="45"/>
        <end position="59"/>
    </location>
</feature>
<proteinExistence type="predicted"/>
<dbReference type="InterPro" id="IPR036864">
    <property type="entry name" value="Zn2-C6_fun-type_DNA-bd_sf"/>
</dbReference>
<dbReference type="PANTHER" id="PTHR47659:SF4">
    <property type="entry name" value="ZN(II)2CYS6 TRANSCRIPTION FACTOR (EUROFUNG)"/>
    <property type="match status" value="1"/>
</dbReference>
<dbReference type="CDD" id="cd00130">
    <property type="entry name" value="PAS"/>
    <property type="match status" value="1"/>
</dbReference>
<evidence type="ECO:0000259" key="4">
    <source>
        <dbReference type="PROSITE" id="PS50048"/>
    </source>
</evidence>
<gene>
    <name evidence="6" type="ORF">CPELLU_LOCUS2889</name>
</gene>
<feature type="compositionally biased region" description="Polar residues" evidence="3">
    <location>
        <begin position="168"/>
        <end position="200"/>
    </location>
</feature>
<dbReference type="SUPFAM" id="SSF57701">
    <property type="entry name" value="Zn2/Cys6 DNA-binding domain"/>
    <property type="match status" value="1"/>
</dbReference>
<dbReference type="AlphaFoldDB" id="A0A9N9F5H7"/>
<dbReference type="PANTHER" id="PTHR47659">
    <property type="entry name" value="ZN(II)2CYS6 TRANSCRIPTION FACTOR (EUROFUNG)-RELATED"/>
    <property type="match status" value="1"/>
</dbReference>
<organism evidence="6 7">
    <name type="scientific">Cetraspora pellucida</name>
    <dbReference type="NCBI Taxonomy" id="1433469"/>
    <lineage>
        <taxon>Eukaryota</taxon>
        <taxon>Fungi</taxon>
        <taxon>Fungi incertae sedis</taxon>
        <taxon>Mucoromycota</taxon>
        <taxon>Glomeromycotina</taxon>
        <taxon>Glomeromycetes</taxon>
        <taxon>Diversisporales</taxon>
        <taxon>Gigasporaceae</taxon>
        <taxon>Cetraspora</taxon>
    </lineage>
</organism>
<dbReference type="OrthoDB" id="1555531at2759"/>
<dbReference type="PROSITE" id="PS50112">
    <property type="entry name" value="PAS"/>
    <property type="match status" value="1"/>
</dbReference>
<feature type="region of interest" description="Disordered" evidence="3">
    <location>
        <begin position="142"/>
        <end position="200"/>
    </location>
</feature>
<dbReference type="PROSITE" id="PS00463">
    <property type="entry name" value="ZN2_CY6_FUNGAL_1"/>
    <property type="match status" value="1"/>
</dbReference>
<dbReference type="GO" id="GO:0008270">
    <property type="term" value="F:zinc ion binding"/>
    <property type="evidence" value="ECO:0007669"/>
    <property type="project" value="InterPro"/>
</dbReference>
<dbReference type="InterPro" id="IPR050335">
    <property type="entry name" value="ERT1_acuK_gluconeogen_tf"/>
</dbReference>
<feature type="compositionally biased region" description="Polar residues" evidence="3">
    <location>
        <begin position="70"/>
        <end position="91"/>
    </location>
</feature>
<feature type="domain" description="PAS" evidence="5">
    <location>
        <begin position="268"/>
        <end position="303"/>
    </location>
</feature>
<name>A0A9N9F5H7_9GLOM</name>
<accession>A0A9N9F5H7</accession>
<evidence type="ECO:0000256" key="2">
    <source>
        <dbReference type="ARBA" id="ARBA00023242"/>
    </source>
</evidence>
<dbReference type="GO" id="GO:0000981">
    <property type="term" value="F:DNA-binding transcription factor activity, RNA polymerase II-specific"/>
    <property type="evidence" value="ECO:0007669"/>
    <property type="project" value="InterPro"/>
</dbReference>
<comment type="caution">
    <text evidence="6">The sequence shown here is derived from an EMBL/GenBank/DDBJ whole genome shotgun (WGS) entry which is preliminary data.</text>
</comment>
<dbReference type="PROSITE" id="PS50048">
    <property type="entry name" value="ZN2_CY6_FUNGAL_2"/>
    <property type="match status" value="1"/>
</dbReference>
<dbReference type="EMBL" id="CAJVQA010001316">
    <property type="protein sequence ID" value="CAG8510402.1"/>
    <property type="molecule type" value="Genomic_DNA"/>
</dbReference>
<evidence type="ECO:0000259" key="5">
    <source>
        <dbReference type="PROSITE" id="PS50112"/>
    </source>
</evidence>
<dbReference type="InterPro" id="IPR000014">
    <property type="entry name" value="PAS"/>
</dbReference>
<evidence type="ECO:0000313" key="7">
    <source>
        <dbReference type="Proteomes" id="UP000789759"/>
    </source>
</evidence>
<keyword evidence="2" id="KW-0539">Nucleus</keyword>
<keyword evidence="7" id="KW-1185">Reference proteome</keyword>
<protein>
    <submittedName>
        <fullName evidence="6">25141_t:CDS:1</fullName>
    </submittedName>
</protein>
<feature type="compositionally biased region" description="Polar residues" evidence="3">
    <location>
        <begin position="530"/>
        <end position="543"/>
    </location>
</feature>
<keyword evidence="1" id="KW-0479">Metal-binding</keyword>
<dbReference type="InterPro" id="IPR001138">
    <property type="entry name" value="Zn2Cys6_DnaBD"/>
</dbReference>
<reference evidence="6" key="1">
    <citation type="submission" date="2021-06" db="EMBL/GenBank/DDBJ databases">
        <authorList>
            <person name="Kallberg Y."/>
            <person name="Tangrot J."/>
            <person name="Rosling A."/>
        </authorList>
    </citation>
    <scope>NUCLEOTIDE SEQUENCE</scope>
    <source>
        <strain evidence="6">FL966</strain>
    </source>
</reference>
<feature type="region of interest" description="Disordered" evidence="3">
    <location>
        <begin position="498"/>
        <end position="560"/>
    </location>
</feature>